<name>A0AAV9D4V8_ACOCL</name>
<gene>
    <name evidence="1" type="ORF">QJS10_CPB15g00880</name>
</gene>
<sequence>MVGQFLHRNWKDSEGMDSWVLSPSLAFLRLPSKETKVLLERESSILVPFGEVQFLPCDCGVGGLEGGGMKVEALLRGIPLFWRTEEVMRKVVGAFGHLVEASEFITGNDEILVVKVAAWLNAGDIVPEVVEVSLDGWKVGVKVELVGRGVASSYAEVLMGQSAGGQGNGRGVAAR</sequence>
<keyword evidence="2" id="KW-1185">Reference proteome</keyword>
<dbReference type="AlphaFoldDB" id="A0AAV9D4V8"/>
<organism evidence="1 2">
    <name type="scientific">Acorus calamus</name>
    <name type="common">Sweet flag</name>
    <dbReference type="NCBI Taxonomy" id="4465"/>
    <lineage>
        <taxon>Eukaryota</taxon>
        <taxon>Viridiplantae</taxon>
        <taxon>Streptophyta</taxon>
        <taxon>Embryophyta</taxon>
        <taxon>Tracheophyta</taxon>
        <taxon>Spermatophyta</taxon>
        <taxon>Magnoliopsida</taxon>
        <taxon>Liliopsida</taxon>
        <taxon>Acoraceae</taxon>
        <taxon>Acorus</taxon>
    </lineage>
</organism>
<dbReference type="Proteomes" id="UP001180020">
    <property type="component" value="Unassembled WGS sequence"/>
</dbReference>
<proteinExistence type="predicted"/>
<reference evidence="1" key="1">
    <citation type="journal article" date="2023" name="Nat. Commun.">
        <title>Diploid and tetraploid genomes of Acorus and the evolution of monocots.</title>
        <authorList>
            <person name="Ma L."/>
            <person name="Liu K.W."/>
            <person name="Li Z."/>
            <person name="Hsiao Y.Y."/>
            <person name="Qi Y."/>
            <person name="Fu T."/>
            <person name="Tang G.D."/>
            <person name="Zhang D."/>
            <person name="Sun W.H."/>
            <person name="Liu D.K."/>
            <person name="Li Y."/>
            <person name="Chen G.Z."/>
            <person name="Liu X.D."/>
            <person name="Liao X.Y."/>
            <person name="Jiang Y.T."/>
            <person name="Yu X."/>
            <person name="Hao Y."/>
            <person name="Huang J."/>
            <person name="Zhao X.W."/>
            <person name="Ke S."/>
            <person name="Chen Y.Y."/>
            <person name="Wu W.L."/>
            <person name="Hsu J.L."/>
            <person name="Lin Y.F."/>
            <person name="Huang M.D."/>
            <person name="Li C.Y."/>
            <person name="Huang L."/>
            <person name="Wang Z.W."/>
            <person name="Zhao X."/>
            <person name="Zhong W.Y."/>
            <person name="Peng D.H."/>
            <person name="Ahmad S."/>
            <person name="Lan S."/>
            <person name="Zhang J.S."/>
            <person name="Tsai W.C."/>
            <person name="Van de Peer Y."/>
            <person name="Liu Z.J."/>
        </authorList>
    </citation>
    <scope>NUCLEOTIDE SEQUENCE</scope>
    <source>
        <strain evidence="1">CP</strain>
    </source>
</reference>
<reference evidence="1" key="2">
    <citation type="submission" date="2023-06" db="EMBL/GenBank/DDBJ databases">
        <authorList>
            <person name="Ma L."/>
            <person name="Liu K.-W."/>
            <person name="Li Z."/>
            <person name="Hsiao Y.-Y."/>
            <person name="Qi Y."/>
            <person name="Fu T."/>
            <person name="Tang G."/>
            <person name="Zhang D."/>
            <person name="Sun W.-H."/>
            <person name="Liu D.-K."/>
            <person name="Li Y."/>
            <person name="Chen G.-Z."/>
            <person name="Liu X.-D."/>
            <person name="Liao X.-Y."/>
            <person name="Jiang Y.-T."/>
            <person name="Yu X."/>
            <person name="Hao Y."/>
            <person name="Huang J."/>
            <person name="Zhao X.-W."/>
            <person name="Ke S."/>
            <person name="Chen Y.-Y."/>
            <person name="Wu W.-L."/>
            <person name="Hsu J.-L."/>
            <person name="Lin Y.-F."/>
            <person name="Huang M.-D."/>
            <person name="Li C.-Y."/>
            <person name="Huang L."/>
            <person name="Wang Z.-W."/>
            <person name="Zhao X."/>
            <person name="Zhong W.-Y."/>
            <person name="Peng D.-H."/>
            <person name="Ahmad S."/>
            <person name="Lan S."/>
            <person name="Zhang J.-S."/>
            <person name="Tsai W.-C."/>
            <person name="Van De Peer Y."/>
            <person name="Liu Z.-J."/>
        </authorList>
    </citation>
    <scope>NUCLEOTIDE SEQUENCE</scope>
    <source>
        <strain evidence="1">CP</strain>
        <tissue evidence="1">Leaves</tissue>
    </source>
</reference>
<evidence type="ECO:0000313" key="2">
    <source>
        <dbReference type="Proteomes" id="UP001180020"/>
    </source>
</evidence>
<comment type="caution">
    <text evidence="1">The sequence shown here is derived from an EMBL/GenBank/DDBJ whole genome shotgun (WGS) entry which is preliminary data.</text>
</comment>
<accession>A0AAV9D4V8</accession>
<dbReference type="EMBL" id="JAUJYO010000015">
    <property type="protein sequence ID" value="KAK1295844.1"/>
    <property type="molecule type" value="Genomic_DNA"/>
</dbReference>
<protein>
    <submittedName>
        <fullName evidence="1">Uncharacterized protein</fullName>
    </submittedName>
</protein>
<evidence type="ECO:0000313" key="1">
    <source>
        <dbReference type="EMBL" id="KAK1295844.1"/>
    </source>
</evidence>